<evidence type="ECO:0000313" key="1">
    <source>
        <dbReference type="Proteomes" id="UP000095286"/>
    </source>
</evidence>
<dbReference type="WBParaSite" id="RSKR_0000653000.1">
    <property type="protein sequence ID" value="RSKR_0000653000.1"/>
    <property type="gene ID" value="RSKR_0000653000"/>
</dbReference>
<proteinExistence type="predicted"/>
<sequence length="286" mass="32716">MICFAKNICIFNLICYSVNATFSQHFRDYILENYNQSYLQKFERKDLGLGFLGSLGGKLYEQEFSQLTPIILFNAEGQRALWFETAREYFISRGYKFGDIYGISIGDGGFNFLPFISAECRHIKTIREFISLVSEYRNSTLDIVAYSMSSPLVRKAILGGTCIDDGFNLGVPITNQINTFISVAGANYGFESCNFLKLFVRQCNIVNGLVCNSLFIQDINNQTSKFEGNKTHSIYSQLDWVIGQICCNNICSELKNADRNYILNPQDHFSIIYNSLDLMYHLFNYD</sequence>
<organism evidence="1 2">
    <name type="scientific">Rhabditophanes sp. KR3021</name>
    <dbReference type="NCBI Taxonomy" id="114890"/>
    <lineage>
        <taxon>Eukaryota</taxon>
        <taxon>Metazoa</taxon>
        <taxon>Ecdysozoa</taxon>
        <taxon>Nematoda</taxon>
        <taxon>Chromadorea</taxon>
        <taxon>Rhabditida</taxon>
        <taxon>Tylenchina</taxon>
        <taxon>Panagrolaimomorpha</taxon>
        <taxon>Strongyloidoidea</taxon>
        <taxon>Alloionematidae</taxon>
        <taxon>Rhabditophanes</taxon>
    </lineage>
</organism>
<name>A0AC35U2M4_9BILA</name>
<evidence type="ECO:0000313" key="2">
    <source>
        <dbReference type="WBParaSite" id="RSKR_0000653000.1"/>
    </source>
</evidence>
<accession>A0AC35U2M4</accession>
<dbReference type="Proteomes" id="UP000095286">
    <property type="component" value="Unplaced"/>
</dbReference>
<protein>
    <submittedName>
        <fullName evidence="2">Uncharacterized protein</fullName>
    </submittedName>
</protein>
<reference evidence="2" key="1">
    <citation type="submission" date="2016-11" db="UniProtKB">
        <authorList>
            <consortium name="WormBaseParasite"/>
        </authorList>
    </citation>
    <scope>IDENTIFICATION</scope>
    <source>
        <strain evidence="2">KR3021</strain>
    </source>
</reference>